<name>A0AAW5F5U3_CLOSY</name>
<reference evidence="3" key="1">
    <citation type="journal article" date="2022" name="Cell Host Microbe">
        <title>Colonization of the live biotherapeutic product VE303 and modulation of the microbiota and metabolites in healthy volunteers.</title>
        <authorList>
            <person name="Dsouza M."/>
            <person name="Menon R."/>
            <person name="Crossette E."/>
            <person name="Bhattarai S.K."/>
            <person name="Schneider J."/>
            <person name="Kim Y.G."/>
            <person name="Reddy S."/>
            <person name="Caballero S."/>
            <person name="Felix C."/>
            <person name="Cornacchione L."/>
            <person name="Hendrickson J."/>
            <person name="Watson A.R."/>
            <person name="Minot S.S."/>
            <person name="Greenfield N."/>
            <person name="Schopf L."/>
            <person name="Szabady R."/>
            <person name="Patarroyo J."/>
            <person name="Smith W."/>
            <person name="Harrison P."/>
            <person name="Kuijper E.J."/>
            <person name="Kelly C.P."/>
            <person name="Olle B."/>
            <person name="Bobilev D."/>
            <person name="Silber J.L."/>
            <person name="Bucci V."/>
            <person name="Roberts B."/>
            <person name="Faith J."/>
            <person name="Norman J.M."/>
        </authorList>
    </citation>
    <scope>NUCLEOTIDE SEQUENCE</scope>
    <source>
        <strain evidence="3">VE303-04</strain>
    </source>
</reference>
<evidence type="ECO:0000256" key="2">
    <source>
        <dbReference type="ARBA" id="ARBA00023219"/>
    </source>
</evidence>
<dbReference type="Proteomes" id="UP001203136">
    <property type="component" value="Unassembled WGS sequence"/>
</dbReference>
<dbReference type="EMBL" id="JAINVB010000001">
    <property type="protein sequence ID" value="MCK0087141.1"/>
    <property type="molecule type" value="Genomic_DNA"/>
</dbReference>
<dbReference type="InterPro" id="IPR038713">
    <property type="entry name" value="Terminase_Gp1_N_sf"/>
</dbReference>
<dbReference type="RefSeq" id="WP_003503024.1">
    <property type="nucleotide sequence ID" value="NZ_JAINVB010000001.1"/>
</dbReference>
<protein>
    <submittedName>
        <fullName evidence="3">Terminase small subunit</fullName>
    </submittedName>
</protein>
<sequence length="166" mass="18353">MTKKQKRFIEEYLIDLNATQAAIRAGYSPDTAKAIGCENLTKLDIRAHIDRAMAERSKRTGVNADRVVRELAKIAFVNAADVINAEDATLRDDASEEDTAAIQSVKVKTFGEDGLEREIKMADKLKALEMLGRHLGMFKDKLELSGGLDTEKTKLDDLLQQMRGGG</sequence>
<proteinExistence type="predicted"/>
<keyword evidence="1" id="KW-1188">Viral release from host cell</keyword>
<organism evidence="3 4">
    <name type="scientific">Clostridium symbiosum</name>
    <name type="common">Bacteroides symbiosus</name>
    <dbReference type="NCBI Taxonomy" id="1512"/>
    <lineage>
        <taxon>Bacteria</taxon>
        <taxon>Bacillati</taxon>
        <taxon>Bacillota</taxon>
        <taxon>Clostridia</taxon>
        <taxon>Lachnospirales</taxon>
        <taxon>Lachnospiraceae</taxon>
        <taxon>Otoolea</taxon>
    </lineage>
</organism>
<dbReference type="InterPro" id="IPR052404">
    <property type="entry name" value="SPP1-like_terminase"/>
</dbReference>
<dbReference type="Gene3D" id="1.10.10.1400">
    <property type="entry name" value="Terminase, small subunit, N-terminal DNA-binding domain, HTH motif"/>
    <property type="match status" value="1"/>
</dbReference>
<dbReference type="PANTHER" id="PTHR41328:SF2">
    <property type="entry name" value="TERMINASE SMALL SUBUNIT"/>
    <property type="match status" value="1"/>
</dbReference>
<dbReference type="PANTHER" id="PTHR41328">
    <property type="entry name" value="TERMINASE SMALL SUBUNIT-RELATED"/>
    <property type="match status" value="1"/>
</dbReference>
<dbReference type="Pfam" id="PF03592">
    <property type="entry name" value="Terminase_2"/>
    <property type="match status" value="1"/>
</dbReference>
<keyword evidence="2" id="KW-0231">Viral genome packaging</keyword>
<accession>A0AAW5F5U3</accession>
<evidence type="ECO:0000256" key="1">
    <source>
        <dbReference type="ARBA" id="ARBA00022612"/>
    </source>
</evidence>
<dbReference type="InterPro" id="IPR005335">
    <property type="entry name" value="Terminase_ssu"/>
</dbReference>
<dbReference type="GO" id="GO:0051276">
    <property type="term" value="P:chromosome organization"/>
    <property type="evidence" value="ECO:0007669"/>
    <property type="project" value="InterPro"/>
</dbReference>
<gene>
    <name evidence="3" type="ORF">K5I21_14900</name>
</gene>
<dbReference type="AlphaFoldDB" id="A0AAW5F5U3"/>
<evidence type="ECO:0000313" key="4">
    <source>
        <dbReference type="Proteomes" id="UP001203136"/>
    </source>
</evidence>
<evidence type="ECO:0000313" key="3">
    <source>
        <dbReference type="EMBL" id="MCK0087141.1"/>
    </source>
</evidence>
<comment type="caution">
    <text evidence="3">The sequence shown here is derived from an EMBL/GenBank/DDBJ whole genome shotgun (WGS) entry which is preliminary data.</text>
</comment>